<dbReference type="PANTHER" id="PTHR34315:SF2">
    <property type="entry name" value="ANCHORED DIOXYGENASE, PUTATIVE (AFU_ORTHOLOGUE AFUA_3G01800)-RELATED"/>
    <property type="match status" value="1"/>
</dbReference>
<evidence type="ECO:0000313" key="5">
    <source>
        <dbReference type="Proteomes" id="UP001285441"/>
    </source>
</evidence>
<dbReference type="InterPro" id="IPR015889">
    <property type="entry name" value="Intradiol_dOase_core"/>
</dbReference>
<feature type="compositionally biased region" description="Gly residues" evidence="1">
    <location>
        <begin position="352"/>
        <end position="369"/>
    </location>
</feature>
<feature type="region of interest" description="Disordered" evidence="1">
    <location>
        <begin position="347"/>
        <end position="401"/>
    </location>
</feature>
<keyword evidence="2" id="KW-0732">Signal</keyword>
<comment type="caution">
    <text evidence="4">The sequence shown here is derived from an EMBL/GenBank/DDBJ whole genome shotgun (WGS) entry which is preliminary data.</text>
</comment>
<feature type="domain" description="Intradiol ring-cleavage dioxygenases" evidence="3">
    <location>
        <begin position="141"/>
        <end position="235"/>
    </location>
</feature>
<feature type="signal peptide" evidence="2">
    <location>
        <begin position="1"/>
        <end position="23"/>
    </location>
</feature>
<keyword evidence="4" id="KW-0560">Oxidoreductase</keyword>
<accession>A0AAE0NB46</accession>
<dbReference type="InterPro" id="IPR000627">
    <property type="entry name" value="Intradiol_dOase_C"/>
</dbReference>
<dbReference type="GO" id="GO:0016702">
    <property type="term" value="F:oxidoreductase activity, acting on single donors with incorporation of molecular oxygen, incorporation of two atoms of oxygen"/>
    <property type="evidence" value="ECO:0007669"/>
    <property type="project" value="InterPro"/>
</dbReference>
<keyword evidence="4" id="KW-0223">Dioxygenase</keyword>
<feature type="chain" id="PRO_5042214243" evidence="2">
    <location>
        <begin position="24"/>
        <end position="401"/>
    </location>
</feature>
<feature type="compositionally biased region" description="Basic residues" evidence="1">
    <location>
        <begin position="392"/>
        <end position="401"/>
    </location>
</feature>
<proteinExistence type="predicted"/>
<gene>
    <name evidence="4" type="ORF">B0H63DRAFT_502250</name>
</gene>
<feature type="compositionally biased region" description="Pro residues" evidence="1">
    <location>
        <begin position="371"/>
        <end position="385"/>
    </location>
</feature>
<dbReference type="EMBL" id="JAULSW010000006">
    <property type="protein sequence ID" value="KAK3377457.1"/>
    <property type="molecule type" value="Genomic_DNA"/>
</dbReference>
<organism evidence="4 5">
    <name type="scientific">Podospora didyma</name>
    <dbReference type="NCBI Taxonomy" id="330526"/>
    <lineage>
        <taxon>Eukaryota</taxon>
        <taxon>Fungi</taxon>
        <taxon>Dikarya</taxon>
        <taxon>Ascomycota</taxon>
        <taxon>Pezizomycotina</taxon>
        <taxon>Sordariomycetes</taxon>
        <taxon>Sordariomycetidae</taxon>
        <taxon>Sordariales</taxon>
        <taxon>Podosporaceae</taxon>
        <taxon>Podospora</taxon>
    </lineage>
</organism>
<dbReference type="Proteomes" id="UP001285441">
    <property type="component" value="Unassembled WGS sequence"/>
</dbReference>
<name>A0AAE0NB46_9PEZI</name>
<evidence type="ECO:0000256" key="2">
    <source>
        <dbReference type="SAM" id="SignalP"/>
    </source>
</evidence>
<evidence type="ECO:0000259" key="3">
    <source>
        <dbReference type="Pfam" id="PF00775"/>
    </source>
</evidence>
<protein>
    <submittedName>
        <fullName evidence="4">Intradiol ring-cleavage dioxygenase</fullName>
    </submittedName>
</protein>
<dbReference type="SUPFAM" id="SSF49482">
    <property type="entry name" value="Aromatic compound dioxygenase"/>
    <property type="match status" value="1"/>
</dbReference>
<dbReference type="CDD" id="cd03457">
    <property type="entry name" value="intradiol_dioxygenase_like"/>
    <property type="match status" value="1"/>
</dbReference>
<reference evidence="4" key="1">
    <citation type="journal article" date="2023" name="Mol. Phylogenet. Evol.">
        <title>Genome-scale phylogeny and comparative genomics of the fungal order Sordariales.</title>
        <authorList>
            <person name="Hensen N."/>
            <person name="Bonometti L."/>
            <person name="Westerberg I."/>
            <person name="Brannstrom I.O."/>
            <person name="Guillou S."/>
            <person name="Cros-Aarteil S."/>
            <person name="Calhoun S."/>
            <person name="Haridas S."/>
            <person name="Kuo A."/>
            <person name="Mondo S."/>
            <person name="Pangilinan J."/>
            <person name="Riley R."/>
            <person name="LaButti K."/>
            <person name="Andreopoulos B."/>
            <person name="Lipzen A."/>
            <person name="Chen C."/>
            <person name="Yan M."/>
            <person name="Daum C."/>
            <person name="Ng V."/>
            <person name="Clum A."/>
            <person name="Steindorff A."/>
            <person name="Ohm R.A."/>
            <person name="Martin F."/>
            <person name="Silar P."/>
            <person name="Natvig D.O."/>
            <person name="Lalanne C."/>
            <person name="Gautier V."/>
            <person name="Ament-Velasquez S.L."/>
            <person name="Kruys A."/>
            <person name="Hutchinson M.I."/>
            <person name="Powell A.J."/>
            <person name="Barry K."/>
            <person name="Miller A.N."/>
            <person name="Grigoriev I.V."/>
            <person name="Debuchy R."/>
            <person name="Gladieux P."/>
            <person name="Hiltunen Thoren M."/>
            <person name="Johannesson H."/>
        </authorList>
    </citation>
    <scope>NUCLEOTIDE SEQUENCE</scope>
    <source>
        <strain evidence="4">CBS 232.78</strain>
    </source>
</reference>
<evidence type="ECO:0000256" key="1">
    <source>
        <dbReference type="SAM" id="MobiDB-lite"/>
    </source>
</evidence>
<reference evidence="4" key="2">
    <citation type="submission" date="2023-06" db="EMBL/GenBank/DDBJ databases">
        <authorList>
            <consortium name="Lawrence Berkeley National Laboratory"/>
            <person name="Haridas S."/>
            <person name="Hensen N."/>
            <person name="Bonometti L."/>
            <person name="Westerberg I."/>
            <person name="Brannstrom I.O."/>
            <person name="Guillou S."/>
            <person name="Cros-Aarteil S."/>
            <person name="Calhoun S."/>
            <person name="Kuo A."/>
            <person name="Mondo S."/>
            <person name="Pangilinan J."/>
            <person name="Riley R."/>
            <person name="LaButti K."/>
            <person name="Andreopoulos B."/>
            <person name="Lipzen A."/>
            <person name="Chen C."/>
            <person name="Yanf M."/>
            <person name="Daum C."/>
            <person name="Ng V."/>
            <person name="Clum A."/>
            <person name="Steindorff A."/>
            <person name="Ohm R."/>
            <person name="Martin F."/>
            <person name="Silar P."/>
            <person name="Natvig D."/>
            <person name="Lalanne C."/>
            <person name="Gautier V."/>
            <person name="Ament-velasquez S.L."/>
            <person name="Kruys A."/>
            <person name="Hutchinson M.I."/>
            <person name="Powell A.J."/>
            <person name="Barry K."/>
            <person name="Miller A.N."/>
            <person name="Grigoriev I.V."/>
            <person name="Debuchy R."/>
            <person name="Gladieux P."/>
            <person name="Thoren M.H."/>
            <person name="Johannesson H."/>
        </authorList>
    </citation>
    <scope>NUCLEOTIDE SEQUENCE</scope>
    <source>
        <strain evidence="4">CBS 232.78</strain>
    </source>
</reference>
<dbReference type="GO" id="GO:0008199">
    <property type="term" value="F:ferric iron binding"/>
    <property type="evidence" value="ECO:0007669"/>
    <property type="project" value="InterPro"/>
</dbReference>
<dbReference type="AlphaFoldDB" id="A0AAE0NB46"/>
<keyword evidence="5" id="KW-1185">Reference proteome</keyword>
<dbReference type="Pfam" id="PF00775">
    <property type="entry name" value="Dioxygenase_C"/>
    <property type="match status" value="1"/>
</dbReference>
<sequence length="401" mass="42460">MGPFQTFVTALAAGSVLFGVAIAHPGEEHSVGHIKKSLAARDLAVAHAKEASKCAGSASHAALRERAVARRALTAQLLREKRNVVDKTMVHRRDQASADKWLNTCHDQSGQYNFDLSTAEATIFASKNATSALTPETIIGPYFVAGEYIRRNVTEGQAGIPIHLDIQFVDVTTCEPVPKMLVDIWHCNATGVYSGVSAEGQGGLNSTFLRGVQVTDADGVTQFDSIFPGHYTGRTNHIHVASRLGGAILPNGTYVGGSVNHVGQLYFDQELISAVETMHPYTSNQVALQLNKADFLVGDEATTEYDPFIEYILLSDDANDGLLMWITIGVNTTANYDSTALPAATYHEGGGKAEGNGAGGPPPSGGGFPGFPMPTPTPAAGPKPWGPCLSPKKGKKGTKTE</sequence>
<evidence type="ECO:0000313" key="4">
    <source>
        <dbReference type="EMBL" id="KAK3377457.1"/>
    </source>
</evidence>
<dbReference type="PANTHER" id="PTHR34315">
    <property type="match status" value="1"/>
</dbReference>
<dbReference type="Gene3D" id="2.60.130.10">
    <property type="entry name" value="Aromatic compound dioxygenase"/>
    <property type="match status" value="1"/>
</dbReference>